<dbReference type="GO" id="GO:0019277">
    <property type="term" value="P:UDP-N-acetylgalactosamine biosynthetic process"/>
    <property type="evidence" value="ECO:0007669"/>
    <property type="project" value="InterPro"/>
</dbReference>
<accession>A0A2M7Q4A3</accession>
<dbReference type="Gene3D" id="3.65.10.10">
    <property type="entry name" value="Enolpyruvate transferase domain"/>
    <property type="match status" value="2"/>
</dbReference>
<feature type="binding site" evidence="12">
    <location>
        <begin position="184"/>
        <end position="188"/>
    </location>
    <ligand>
        <name>UDP-N-acetyl-alpha-D-glucosamine</name>
        <dbReference type="ChEBI" id="CHEBI:57705"/>
    </ligand>
</feature>
<evidence type="ECO:0000256" key="6">
    <source>
        <dbReference type="ARBA" id="ARBA00022960"/>
    </source>
</evidence>
<proteinExistence type="inferred from homology"/>
<comment type="similarity">
    <text evidence="10 12">Belongs to the EPSP synthase family. MurA subfamily.</text>
</comment>
<dbReference type="SUPFAM" id="SSF55205">
    <property type="entry name" value="EPT/RTPC-like"/>
    <property type="match status" value="1"/>
</dbReference>
<dbReference type="GO" id="GO:0005737">
    <property type="term" value="C:cytoplasm"/>
    <property type="evidence" value="ECO:0007669"/>
    <property type="project" value="UniProtKB-SubCell"/>
</dbReference>
<feature type="modified residue" description="2-(S-cysteinyl)pyruvic acid O-phosphothioketal" evidence="12">
    <location>
        <position position="179"/>
    </location>
</feature>
<evidence type="ECO:0000313" key="14">
    <source>
        <dbReference type="EMBL" id="PIY58247.1"/>
    </source>
</evidence>
<comment type="caution">
    <text evidence="12">Lacks conserved residue(s) required for the propagation of feature annotation.</text>
</comment>
<keyword evidence="5 12" id="KW-0808">Transferase</keyword>
<dbReference type="InterPro" id="IPR005750">
    <property type="entry name" value="UDP_GlcNAc_COvinyl_MurA"/>
</dbReference>
<reference evidence="15" key="1">
    <citation type="submission" date="2017-09" db="EMBL/GenBank/DDBJ databases">
        <title>Depth-based differentiation of microbial function through sediment-hosted aquifers and enrichment of novel symbionts in the deep terrestrial subsurface.</title>
        <authorList>
            <person name="Probst A.J."/>
            <person name="Ladd B."/>
            <person name="Jarett J.K."/>
            <person name="Geller-Mcgrath D.E."/>
            <person name="Sieber C.M.K."/>
            <person name="Emerson J.B."/>
            <person name="Anantharaman K."/>
            <person name="Thomas B.C."/>
            <person name="Malmstrom R."/>
            <person name="Stieglmeier M."/>
            <person name="Klingl A."/>
            <person name="Woyke T."/>
            <person name="Ryan C.M."/>
            <person name="Banfield J.F."/>
        </authorList>
    </citation>
    <scope>NUCLEOTIDE SEQUENCE [LARGE SCALE GENOMIC DNA]</scope>
</reference>
<dbReference type="GO" id="GO:0008760">
    <property type="term" value="F:UDP-N-acetylglucosamine 1-carboxyvinyltransferase activity"/>
    <property type="evidence" value="ECO:0007669"/>
    <property type="project" value="UniProtKB-UniRule"/>
</dbReference>
<comment type="pathway">
    <text evidence="2 12">Cell wall biogenesis; peptidoglycan biosynthesis.</text>
</comment>
<evidence type="ECO:0000256" key="11">
    <source>
        <dbReference type="ARBA" id="ARBA00047527"/>
    </source>
</evidence>
<evidence type="ECO:0000256" key="8">
    <source>
        <dbReference type="ARBA" id="ARBA00023306"/>
    </source>
</evidence>
<keyword evidence="4 12" id="KW-0132">Cell division</keyword>
<sequence length="495" mass="53633">MKYKHGVCNFRANVDNIVPSYIAVYCKKGENCVLNYGTGRIIWSKHNLHSKIDSYSDYMSNTLVIKGLRGERKLHGTVRVTGAKNAALKAIASTVLFRDTVTLTNIPEISDTLRMFDLLKDMGAEVINIKKGAYIVSITKGFVPELTHGIAKKMRASIVATGPILARYGKVSFPHPGGCVIGARPLDLFVRGFEKMGAKVSIKDDSYVVEAKGGLKGAEFFLKNQSVTVTETFMMAGVLAKGMTVIKNSAMEPEIIDLANFLNKCGAKISGAGTPTITIKGGKLLSGKGHPYKTMPDRIEAGSFLILGAICARELHITNCEPSHLESPIEILRSAGACIEIKKNEIIVRAPSVLKPVDIKTHEYPGFPTDLQAPMTVLLTQADGESTVFETIFEGRLNYTESLSAMGANIVMMDPHRALVRGKTALRGRKLTSPDLRAGLAFVISAIVAKGESVIHNVDTTIDRGYEDVETRLRAIGVVIERAKVVPEAISESAV</sequence>
<feature type="binding site" evidence="12">
    <location>
        <position position="370"/>
    </location>
    <ligand>
        <name>UDP-N-acetyl-alpha-D-glucosamine</name>
        <dbReference type="ChEBI" id="CHEBI:57705"/>
    </ligand>
</feature>
<dbReference type="HAMAP" id="MF_00111">
    <property type="entry name" value="MurA"/>
    <property type="match status" value="1"/>
</dbReference>
<keyword evidence="6 12" id="KW-0133">Cell shape</keyword>
<dbReference type="InterPro" id="IPR001986">
    <property type="entry name" value="Enolpyruvate_Tfrase_dom"/>
</dbReference>
<feature type="binding site" evidence="12">
    <location>
        <position position="392"/>
    </location>
    <ligand>
        <name>UDP-N-acetyl-alpha-D-glucosamine</name>
        <dbReference type="ChEBI" id="CHEBI:57705"/>
    </ligand>
</feature>
<keyword evidence="7 12" id="KW-0573">Peptidoglycan synthesis</keyword>
<dbReference type="AlphaFoldDB" id="A0A2M7Q4A3"/>
<evidence type="ECO:0000256" key="7">
    <source>
        <dbReference type="ARBA" id="ARBA00022984"/>
    </source>
</evidence>
<dbReference type="PANTHER" id="PTHR43783:SF1">
    <property type="entry name" value="UDP-N-ACETYLGLUCOSAMINE 1-CARBOXYVINYLTRANSFERASE"/>
    <property type="match status" value="1"/>
</dbReference>
<keyword evidence="3 12" id="KW-0963">Cytoplasm</keyword>
<comment type="caution">
    <text evidence="14">The sequence shown here is derived from an EMBL/GenBank/DDBJ whole genome shotgun (WGS) entry which is preliminary data.</text>
</comment>
<dbReference type="UniPathway" id="UPA00219"/>
<feature type="domain" description="Enolpyruvate transferase" evidence="13">
    <location>
        <begin position="69"/>
        <end position="472"/>
    </location>
</feature>
<dbReference type="NCBIfam" id="NF006873">
    <property type="entry name" value="PRK09369.1"/>
    <property type="match status" value="1"/>
</dbReference>
<dbReference type="EMBL" id="PFKX01000043">
    <property type="protein sequence ID" value="PIY58247.1"/>
    <property type="molecule type" value="Genomic_DNA"/>
</dbReference>
<comment type="subcellular location">
    <subcellularLocation>
        <location evidence="1 12">Cytoplasm</location>
    </subcellularLocation>
</comment>
<dbReference type="InterPro" id="IPR036968">
    <property type="entry name" value="Enolpyruvate_Tfrase_sf"/>
</dbReference>
<dbReference type="EC" id="2.5.1.7" evidence="12"/>
<evidence type="ECO:0000256" key="3">
    <source>
        <dbReference type="ARBA" id="ARBA00022490"/>
    </source>
</evidence>
<protein>
    <recommendedName>
        <fullName evidence="12">UDP-N-acetylglucosamine 1-carboxyvinyltransferase</fullName>
        <ecNumber evidence="12">2.5.1.7</ecNumber>
    </recommendedName>
    <alternativeName>
        <fullName evidence="12">Enoylpyruvate transferase</fullName>
    </alternativeName>
    <alternativeName>
        <fullName evidence="12">UDP-N-acetylglucosamine enolpyruvyl transferase</fullName>
        <shortName evidence="12">EPT</shortName>
    </alternativeName>
</protein>
<keyword evidence="12" id="KW-0670">Pyruvate</keyword>
<dbReference type="Pfam" id="PF00275">
    <property type="entry name" value="EPSP_synthase"/>
    <property type="match status" value="1"/>
</dbReference>
<gene>
    <name evidence="12 14" type="primary">murA</name>
    <name evidence="14" type="ORF">COY98_02390</name>
</gene>
<evidence type="ECO:0000256" key="1">
    <source>
        <dbReference type="ARBA" id="ARBA00004496"/>
    </source>
</evidence>
<evidence type="ECO:0000259" key="13">
    <source>
        <dbReference type="Pfam" id="PF00275"/>
    </source>
</evidence>
<keyword evidence="9 12" id="KW-0961">Cell wall biogenesis/degradation</keyword>
<keyword evidence="8 12" id="KW-0131">Cell cycle</keyword>
<dbReference type="Proteomes" id="UP000230732">
    <property type="component" value="Unassembled WGS sequence"/>
</dbReference>
<dbReference type="CDD" id="cd01555">
    <property type="entry name" value="UdpNAET"/>
    <property type="match status" value="1"/>
</dbReference>
<evidence type="ECO:0000256" key="10">
    <source>
        <dbReference type="ARBA" id="ARBA00038367"/>
    </source>
</evidence>
<comment type="catalytic activity">
    <reaction evidence="11 12">
        <text>phosphoenolpyruvate + UDP-N-acetyl-alpha-D-glucosamine = UDP-N-acetyl-3-O-(1-carboxyvinyl)-alpha-D-glucosamine + phosphate</text>
        <dbReference type="Rhea" id="RHEA:18681"/>
        <dbReference type="ChEBI" id="CHEBI:43474"/>
        <dbReference type="ChEBI" id="CHEBI:57705"/>
        <dbReference type="ChEBI" id="CHEBI:58702"/>
        <dbReference type="ChEBI" id="CHEBI:68483"/>
        <dbReference type="EC" id="2.5.1.7"/>
    </reaction>
</comment>
<comment type="function">
    <text evidence="12">Cell wall formation. Adds enolpyruvyl to UDP-N-acetylglucosamine.</text>
</comment>
<dbReference type="InterPro" id="IPR050068">
    <property type="entry name" value="MurA_subfamily"/>
</dbReference>
<dbReference type="InterPro" id="IPR013792">
    <property type="entry name" value="RNA3'P_cycl/enolpyr_Trfase_a/b"/>
</dbReference>
<evidence type="ECO:0000256" key="4">
    <source>
        <dbReference type="ARBA" id="ARBA00022618"/>
    </source>
</evidence>
<dbReference type="NCBIfam" id="TIGR01072">
    <property type="entry name" value="murA"/>
    <property type="match status" value="1"/>
</dbReference>
<evidence type="ECO:0000313" key="15">
    <source>
        <dbReference type="Proteomes" id="UP000230732"/>
    </source>
</evidence>
<evidence type="ECO:0000256" key="9">
    <source>
        <dbReference type="ARBA" id="ARBA00023316"/>
    </source>
</evidence>
<dbReference type="GO" id="GO:0071555">
    <property type="term" value="P:cell wall organization"/>
    <property type="evidence" value="ECO:0007669"/>
    <property type="project" value="UniProtKB-KW"/>
</dbReference>
<feature type="binding site" evidence="12">
    <location>
        <position position="155"/>
    </location>
    <ligand>
        <name>UDP-N-acetyl-alpha-D-glucosamine</name>
        <dbReference type="ChEBI" id="CHEBI:57705"/>
    </ligand>
</feature>
<evidence type="ECO:0000256" key="5">
    <source>
        <dbReference type="ARBA" id="ARBA00022679"/>
    </source>
</evidence>
<evidence type="ECO:0000256" key="2">
    <source>
        <dbReference type="ARBA" id="ARBA00004752"/>
    </source>
</evidence>
<feature type="active site" description="Proton donor" evidence="12">
    <location>
        <position position="179"/>
    </location>
</feature>
<dbReference type="PANTHER" id="PTHR43783">
    <property type="entry name" value="UDP-N-ACETYLGLUCOSAMINE 1-CARBOXYVINYLTRANSFERASE"/>
    <property type="match status" value="1"/>
</dbReference>
<dbReference type="GO" id="GO:0008360">
    <property type="term" value="P:regulation of cell shape"/>
    <property type="evidence" value="ECO:0007669"/>
    <property type="project" value="UniProtKB-KW"/>
</dbReference>
<name>A0A2M7Q4A3_9BACT</name>
<organism evidence="14 15">
    <name type="scientific">Candidatus Yonathbacteria bacterium CG_4_10_14_0_8_um_filter_43_17</name>
    <dbReference type="NCBI Taxonomy" id="1975099"/>
    <lineage>
        <taxon>Bacteria</taxon>
        <taxon>Candidatus Yonathiibacteriota</taxon>
    </lineage>
</organism>
<evidence type="ECO:0000256" key="12">
    <source>
        <dbReference type="HAMAP-Rule" id="MF_00111"/>
    </source>
</evidence>
<dbReference type="GO" id="GO:0051301">
    <property type="term" value="P:cell division"/>
    <property type="evidence" value="ECO:0007669"/>
    <property type="project" value="UniProtKB-KW"/>
</dbReference>
<dbReference type="GO" id="GO:0009252">
    <property type="term" value="P:peptidoglycan biosynthetic process"/>
    <property type="evidence" value="ECO:0007669"/>
    <property type="project" value="UniProtKB-UniRule"/>
</dbReference>
<feature type="binding site" evidence="12">
    <location>
        <begin position="84"/>
        <end position="85"/>
    </location>
    <ligand>
        <name>phosphoenolpyruvate</name>
        <dbReference type="ChEBI" id="CHEBI:58702"/>
    </ligand>
</feature>